<dbReference type="PANTHER" id="PTHR31609:SF1">
    <property type="entry name" value="CARBOHYDRATE DEACETYLASE"/>
    <property type="match status" value="1"/>
</dbReference>
<keyword evidence="2" id="KW-0479">Metal-binding</keyword>
<dbReference type="GO" id="GO:0046872">
    <property type="term" value="F:metal ion binding"/>
    <property type="evidence" value="ECO:0007669"/>
    <property type="project" value="UniProtKB-KW"/>
</dbReference>
<keyword evidence="4" id="KW-0460">Magnesium</keyword>
<protein>
    <submittedName>
        <fullName evidence="6">YdjC family protein</fullName>
    </submittedName>
</protein>
<evidence type="ECO:0000313" key="7">
    <source>
        <dbReference type="Proteomes" id="UP000033531"/>
    </source>
</evidence>
<dbReference type="InterPro" id="IPR006879">
    <property type="entry name" value="YdjC-like"/>
</dbReference>
<dbReference type="PANTHER" id="PTHR31609">
    <property type="entry name" value="YDJC DEACETYLASE FAMILY MEMBER"/>
    <property type="match status" value="1"/>
</dbReference>
<organism evidence="6 7">
    <name type="scientific">Lactobacillus melliventris</name>
    <dbReference type="NCBI Taxonomy" id="1218507"/>
    <lineage>
        <taxon>Bacteria</taxon>
        <taxon>Bacillati</taxon>
        <taxon>Bacillota</taxon>
        <taxon>Bacilli</taxon>
        <taxon>Lactobacillales</taxon>
        <taxon>Lactobacillaceae</taxon>
        <taxon>Lactobacillus</taxon>
    </lineage>
</organism>
<dbReference type="AlphaFoldDB" id="A0A0F4LH64"/>
<evidence type="ECO:0000256" key="5">
    <source>
        <dbReference type="ARBA" id="ARBA00023277"/>
    </source>
</evidence>
<comment type="caution">
    <text evidence="6">The sequence shown here is derived from an EMBL/GenBank/DDBJ whole genome shotgun (WGS) entry which is preliminary data.</text>
</comment>
<dbReference type="HOGENOM" id="CLU_064244_4_0_9"/>
<dbReference type="GO" id="GO:0019213">
    <property type="term" value="F:deacetylase activity"/>
    <property type="evidence" value="ECO:0007669"/>
    <property type="project" value="TreeGrafter"/>
</dbReference>
<evidence type="ECO:0000256" key="3">
    <source>
        <dbReference type="ARBA" id="ARBA00022801"/>
    </source>
</evidence>
<evidence type="ECO:0000313" key="6">
    <source>
        <dbReference type="EMBL" id="KJY58192.1"/>
    </source>
</evidence>
<reference evidence="6 7" key="1">
    <citation type="submission" date="2015-01" db="EMBL/GenBank/DDBJ databases">
        <title>Comparative genomics of the lactic acid bacteria isolated from the honey bee gut.</title>
        <authorList>
            <person name="Ellegaard K.M."/>
            <person name="Tamarit D."/>
            <person name="Javelind E."/>
            <person name="Olofsson T."/>
            <person name="Andersson S.G."/>
            <person name="Vasquez A."/>
        </authorList>
    </citation>
    <scope>NUCLEOTIDE SEQUENCE [LARGE SCALE GENOMIC DNA]</scope>
    <source>
        <strain evidence="6 7">Hma8</strain>
    </source>
</reference>
<dbReference type="InterPro" id="IPR022948">
    <property type="entry name" value="COD_ChbG_bac"/>
</dbReference>
<dbReference type="EMBL" id="JXLI01000005">
    <property type="protein sequence ID" value="KJY58192.1"/>
    <property type="molecule type" value="Genomic_DNA"/>
</dbReference>
<sequence length="261" mass="29808">MKQVVINADDFGYSLAVNRGVIKAYKDGMVSSTTLMANMPGCIEAIKLANENKDLGVGCHLNITTGKPMTDAKTLVDENGEFYHLAGYKEHRNEMDPKEIYHEWCAQVDFLLSKGVKLTHLDSHHHVHSFSENLTLTQRISDKYQLPVRNCYGIENQVKLSYQRGIVGFDDLMNYAHIRSLDKSYHADQEQCLTEIQAVLDRLQDNQITEFMVHPAFVDETLYFNSSFNVPRIKEVTILCDSAFKKKLQENQVEVIPYPKS</sequence>
<dbReference type="GO" id="GO:0000272">
    <property type="term" value="P:polysaccharide catabolic process"/>
    <property type="evidence" value="ECO:0007669"/>
    <property type="project" value="InterPro"/>
</dbReference>
<dbReference type="OrthoDB" id="9774177at2"/>
<gene>
    <name evidence="6" type="ORF">JF74_02280</name>
</gene>
<dbReference type="Gene3D" id="3.20.20.370">
    <property type="entry name" value="Glycoside hydrolase/deacetylase"/>
    <property type="match status" value="1"/>
</dbReference>
<keyword evidence="5" id="KW-0119">Carbohydrate metabolism</keyword>
<proteinExistence type="predicted"/>
<dbReference type="GO" id="GO:0016811">
    <property type="term" value="F:hydrolase activity, acting on carbon-nitrogen (but not peptide) bonds, in linear amides"/>
    <property type="evidence" value="ECO:0007669"/>
    <property type="project" value="InterPro"/>
</dbReference>
<dbReference type="STRING" id="1218507.JF74_02280"/>
<dbReference type="CDD" id="cd10803">
    <property type="entry name" value="YdjC_EF3048_like"/>
    <property type="match status" value="1"/>
</dbReference>
<dbReference type="InterPro" id="IPR011330">
    <property type="entry name" value="Glyco_hydro/deAcase_b/a-brl"/>
</dbReference>
<dbReference type="Pfam" id="PF04794">
    <property type="entry name" value="YdjC"/>
    <property type="match status" value="1"/>
</dbReference>
<evidence type="ECO:0000256" key="2">
    <source>
        <dbReference type="ARBA" id="ARBA00022723"/>
    </source>
</evidence>
<dbReference type="RefSeq" id="WP_046324180.1">
    <property type="nucleotide sequence ID" value="NZ_JBHTMT010000011.1"/>
</dbReference>
<keyword evidence="3" id="KW-0378">Hydrolase</keyword>
<dbReference type="Proteomes" id="UP000033531">
    <property type="component" value="Unassembled WGS sequence"/>
</dbReference>
<dbReference type="SUPFAM" id="SSF88713">
    <property type="entry name" value="Glycoside hydrolase/deacetylase"/>
    <property type="match status" value="1"/>
</dbReference>
<name>A0A0F4LH64_9LACO</name>
<evidence type="ECO:0000256" key="1">
    <source>
        <dbReference type="ARBA" id="ARBA00001946"/>
    </source>
</evidence>
<dbReference type="PATRIC" id="fig|1218507.3.peg.390"/>
<evidence type="ECO:0000256" key="4">
    <source>
        <dbReference type="ARBA" id="ARBA00022842"/>
    </source>
</evidence>
<comment type="cofactor">
    <cofactor evidence="1">
        <name>Mg(2+)</name>
        <dbReference type="ChEBI" id="CHEBI:18420"/>
    </cofactor>
</comment>
<accession>A0A0F4LH64</accession>